<protein>
    <submittedName>
        <fullName evidence="1">Uncharacterized protein</fullName>
    </submittedName>
</protein>
<reference evidence="1 2" key="1">
    <citation type="submission" date="2018-03" db="EMBL/GenBank/DDBJ databases">
        <title>Genomes of Pezizomycetes fungi and the evolution of truffles.</title>
        <authorList>
            <person name="Murat C."/>
            <person name="Payen T."/>
            <person name="Noel B."/>
            <person name="Kuo A."/>
            <person name="Martin F.M."/>
        </authorList>
    </citation>
    <scope>NUCLEOTIDE SEQUENCE [LARGE SCALE GENOMIC DNA]</scope>
    <source>
        <strain evidence="1">091103-1</strain>
    </source>
</reference>
<sequence>DFNIYMDNYISAQVLLIRLRELGIGVCSIVRVNTAAFPLRLYDDRKSIP</sequence>
<evidence type="ECO:0000313" key="2">
    <source>
        <dbReference type="Proteomes" id="UP000246991"/>
    </source>
</evidence>
<name>A0A317SZR7_9PEZI</name>
<dbReference type="AlphaFoldDB" id="A0A317SZR7"/>
<proteinExistence type="predicted"/>
<dbReference type="EMBL" id="PYWC01000009">
    <property type="protein sequence ID" value="PWW79400.1"/>
    <property type="molecule type" value="Genomic_DNA"/>
</dbReference>
<organism evidence="1 2">
    <name type="scientific">Tuber magnatum</name>
    <name type="common">white Piedmont truffle</name>
    <dbReference type="NCBI Taxonomy" id="42249"/>
    <lineage>
        <taxon>Eukaryota</taxon>
        <taxon>Fungi</taxon>
        <taxon>Dikarya</taxon>
        <taxon>Ascomycota</taxon>
        <taxon>Pezizomycotina</taxon>
        <taxon>Pezizomycetes</taxon>
        <taxon>Pezizales</taxon>
        <taxon>Tuberaceae</taxon>
        <taxon>Tuber</taxon>
    </lineage>
</organism>
<keyword evidence="2" id="KW-1185">Reference proteome</keyword>
<gene>
    <name evidence="1" type="ORF">C7212DRAFT_154441</name>
</gene>
<accession>A0A317SZR7</accession>
<feature type="non-terminal residue" evidence="1">
    <location>
        <position position="1"/>
    </location>
</feature>
<dbReference type="Proteomes" id="UP000246991">
    <property type="component" value="Unassembled WGS sequence"/>
</dbReference>
<evidence type="ECO:0000313" key="1">
    <source>
        <dbReference type="EMBL" id="PWW79400.1"/>
    </source>
</evidence>
<comment type="caution">
    <text evidence="1">The sequence shown here is derived from an EMBL/GenBank/DDBJ whole genome shotgun (WGS) entry which is preliminary data.</text>
</comment>